<keyword evidence="2" id="KW-1185">Reference proteome</keyword>
<dbReference type="Proteomes" id="UP000789920">
    <property type="component" value="Unassembled WGS sequence"/>
</dbReference>
<accession>A0ACA9N6S5</accession>
<organism evidence="1 2">
    <name type="scientific">Racocetra persica</name>
    <dbReference type="NCBI Taxonomy" id="160502"/>
    <lineage>
        <taxon>Eukaryota</taxon>
        <taxon>Fungi</taxon>
        <taxon>Fungi incertae sedis</taxon>
        <taxon>Mucoromycota</taxon>
        <taxon>Glomeromycotina</taxon>
        <taxon>Glomeromycetes</taxon>
        <taxon>Diversisporales</taxon>
        <taxon>Gigasporaceae</taxon>
        <taxon>Racocetra</taxon>
    </lineage>
</organism>
<sequence>MNNYKQIIDFFTGSHPNFPFTPIFNNIEDIARLMPDTSRTTNDRAMIAITVDHVARNEARINDREAIRTATTYFLLQLQHRENRNQRDIYKHLARNVNRYNATRNRFHQNNVRFHPVNVRHGHLRSRTRLL</sequence>
<proteinExistence type="predicted"/>
<dbReference type="EMBL" id="CAJVQC010012187">
    <property type="protein sequence ID" value="CAG8635762.1"/>
    <property type="molecule type" value="Genomic_DNA"/>
</dbReference>
<evidence type="ECO:0000313" key="1">
    <source>
        <dbReference type="EMBL" id="CAG8635762.1"/>
    </source>
</evidence>
<reference evidence="1" key="1">
    <citation type="submission" date="2021-06" db="EMBL/GenBank/DDBJ databases">
        <authorList>
            <person name="Kallberg Y."/>
            <person name="Tangrot J."/>
            <person name="Rosling A."/>
        </authorList>
    </citation>
    <scope>NUCLEOTIDE SEQUENCE</scope>
    <source>
        <strain evidence="1">MA461A</strain>
    </source>
</reference>
<name>A0ACA9N6S5_9GLOM</name>
<protein>
    <submittedName>
        <fullName evidence="1">27649_t:CDS:1</fullName>
    </submittedName>
</protein>
<gene>
    <name evidence="1" type="ORF">RPERSI_LOCUS7281</name>
</gene>
<comment type="caution">
    <text evidence="1">The sequence shown here is derived from an EMBL/GenBank/DDBJ whole genome shotgun (WGS) entry which is preliminary data.</text>
</comment>
<evidence type="ECO:0000313" key="2">
    <source>
        <dbReference type="Proteomes" id="UP000789920"/>
    </source>
</evidence>